<evidence type="ECO:0000313" key="2">
    <source>
        <dbReference type="Proteomes" id="UP000567179"/>
    </source>
</evidence>
<keyword evidence="2" id="KW-1185">Reference proteome</keyword>
<comment type="caution">
    <text evidence="1">The sequence shown here is derived from an EMBL/GenBank/DDBJ whole genome shotgun (WGS) entry which is preliminary data.</text>
</comment>
<dbReference type="Proteomes" id="UP000567179">
    <property type="component" value="Unassembled WGS sequence"/>
</dbReference>
<protein>
    <submittedName>
        <fullName evidence="1">Uncharacterized protein</fullName>
    </submittedName>
</protein>
<sequence>MWRTLSRPANIAPLLQARPDGLLAKIRFRKDGQPRSKLVGAAFVLQTLTFMAGADTLEESSMAVAVLAGVIYAQKEDMKYDKTNFDDREENLEYFKSLYICFTPTPEEELSKMFDTIFELMTHDKDNDLKTEAYEITREAAQQVHEAFEKLGREDAPVELVANIVFAVMLDATRKLLELVEDIEVDGEAQYNFQLIKDHSDKNSKSLKDYESLG</sequence>
<dbReference type="AlphaFoldDB" id="A0A8H5AYD2"/>
<accession>A0A8H5AYD2</accession>
<gene>
    <name evidence="1" type="ORF">D9619_002487</name>
</gene>
<dbReference type="EMBL" id="JAACJJ010000056">
    <property type="protein sequence ID" value="KAF5312773.1"/>
    <property type="molecule type" value="Genomic_DNA"/>
</dbReference>
<reference evidence="1 2" key="1">
    <citation type="journal article" date="2020" name="ISME J.">
        <title>Uncovering the hidden diversity of litter-decomposition mechanisms in mushroom-forming fungi.</title>
        <authorList>
            <person name="Floudas D."/>
            <person name="Bentzer J."/>
            <person name="Ahren D."/>
            <person name="Johansson T."/>
            <person name="Persson P."/>
            <person name="Tunlid A."/>
        </authorList>
    </citation>
    <scope>NUCLEOTIDE SEQUENCE [LARGE SCALE GENOMIC DNA]</scope>
    <source>
        <strain evidence="1 2">CBS 101986</strain>
    </source>
</reference>
<dbReference type="OrthoDB" id="2942377at2759"/>
<organism evidence="1 2">
    <name type="scientific">Psilocybe cf. subviscida</name>
    <dbReference type="NCBI Taxonomy" id="2480587"/>
    <lineage>
        <taxon>Eukaryota</taxon>
        <taxon>Fungi</taxon>
        <taxon>Dikarya</taxon>
        <taxon>Basidiomycota</taxon>
        <taxon>Agaricomycotina</taxon>
        <taxon>Agaricomycetes</taxon>
        <taxon>Agaricomycetidae</taxon>
        <taxon>Agaricales</taxon>
        <taxon>Agaricineae</taxon>
        <taxon>Strophariaceae</taxon>
        <taxon>Psilocybe</taxon>
    </lineage>
</organism>
<name>A0A8H5AYD2_9AGAR</name>
<evidence type="ECO:0000313" key="1">
    <source>
        <dbReference type="EMBL" id="KAF5312773.1"/>
    </source>
</evidence>
<proteinExistence type="predicted"/>